<organism evidence="2 3">
    <name type="scientific">Brassica cretica</name>
    <name type="common">Mustard</name>
    <dbReference type="NCBI Taxonomy" id="69181"/>
    <lineage>
        <taxon>Eukaryota</taxon>
        <taxon>Viridiplantae</taxon>
        <taxon>Streptophyta</taxon>
        <taxon>Embryophyta</taxon>
        <taxon>Tracheophyta</taxon>
        <taxon>Spermatophyta</taxon>
        <taxon>Magnoliopsida</taxon>
        <taxon>eudicotyledons</taxon>
        <taxon>Gunneridae</taxon>
        <taxon>Pentapetalae</taxon>
        <taxon>rosids</taxon>
        <taxon>malvids</taxon>
        <taxon>Brassicales</taxon>
        <taxon>Brassicaceae</taxon>
        <taxon>Brassiceae</taxon>
        <taxon>Brassica</taxon>
    </lineage>
</organism>
<keyword evidence="3" id="KW-1185">Reference proteome</keyword>
<dbReference type="EMBL" id="QGKV02000299">
    <property type="protein sequence ID" value="KAF3591444.1"/>
    <property type="molecule type" value="Genomic_DNA"/>
</dbReference>
<feature type="compositionally biased region" description="Polar residues" evidence="1">
    <location>
        <begin position="65"/>
        <end position="81"/>
    </location>
</feature>
<feature type="region of interest" description="Disordered" evidence="1">
    <location>
        <begin position="1"/>
        <end position="85"/>
    </location>
</feature>
<comment type="caution">
    <text evidence="2">The sequence shown here is derived from an EMBL/GenBank/DDBJ whole genome shotgun (WGS) entry which is preliminary data.</text>
</comment>
<dbReference type="Proteomes" id="UP000266723">
    <property type="component" value="Unassembled WGS sequence"/>
</dbReference>
<proteinExistence type="predicted"/>
<evidence type="ECO:0000313" key="3">
    <source>
        <dbReference type="Proteomes" id="UP000266723"/>
    </source>
</evidence>
<sequence length="127" mass="13451">MPVLLKGGQSTPSSSADGQAGSTTRPARPSTELNPSSSVDGRAGPTTLPPRQTGSTTRPVRPSAELNQSSLADGLAGSTTPPARRMAELDRPHYQLGGWPRWIDHTISSVVRRVGPVQSVRQTSWIN</sequence>
<gene>
    <name evidence="2" type="ORF">DY000_02022145</name>
</gene>
<name>A0ABQ7E5B4_BRACR</name>
<protein>
    <submittedName>
        <fullName evidence="2">Uncharacterized protein</fullName>
    </submittedName>
</protein>
<evidence type="ECO:0000313" key="2">
    <source>
        <dbReference type="EMBL" id="KAF3591444.1"/>
    </source>
</evidence>
<accession>A0ABQ7E5B4</accession>
<feature type="compositionally biased region" description="Polar residues" evidence="1">
    <location>
        <begin position="8"/>
        <end position="39"/>
    </location>
</feature>
<evidence type="ECO:0000256" key="1">
    <source>
        <dbReference type="SAM" id="MobiDB-lite"/>
    </source>
</evidence>
<reference evidence="2 3" key="1">
    <citation type="journal article" date="2020" name="BMC Genomics">
        <title>Intraspecific diversification of the crop wild relative Brassica cretica Lam. using demographic model selection.</title>
        <authorList>
            <person name="Kioukis A."/>
            <person name="Michalopoulou V.A."/>
            <person name="Briers L."/>
            <person name="Pirintsos S."/>
            <person name="Studholme D.J."/>
            <person name="Pavlidis P."/>
            <person name="Sarris P.F."/>
        </authorList>
    </citation>
    <scope>NUCLEOTIDE SEQUENCE [LARGE SCALE GENOMIC DNA]</scope>
    <source>
        <strain evidence="3">cv. PFS-1207/04</strain>
    </source>
</reference>
<feature type="compositionally biased region" description="Polar residues" evidence="1">
    <location>
        <begin position="49"/>
        <end position="58"/>
    </location>
</feature>